<dbReference type="EMBL" id="DTPE01000246">
    <property type="protein sequence ID" value="HGE75712.1"/>
    <property type="molecule type" value="Genomic_DNA"/>
</dbReference>
<dbReference type="InterPro" id="IPR029026">
    <property type="entry name" value="tRNA_m1G_MTases_N"/>
</dbReference>
<feature type="domain" description="Ribosomal RNA small subunit methyltransferase E methyltransferase" evidence="11">
    <location>
        <begin position="68"/>
        <end position="218"/>
    </location>
</feature>
<dbReference type="SUPFAM" id="SSF88697">
    <property type="entry name" value="PUA domain-like"/>
    <property type="match status" value="1"/>
</dbReference>
<evidence type="ECO:0000256" key="5">
    <source>
        <dbReference type="ARBA" id="ARBA00022603"/>
    </source>
</evidence>
<evidence type="ECO:0000256" key="4">
    <source>
        <dbReference type="ARBA" id="ARBA00022552"/>
    </source>
</evidence>
<dbReference type="InterPro" id="IPR015947">
    <property type="entry name" value="PUA-like_sf"/>
</dbReference>
<dbReference type="AlphaFoldDB" id="A0A7V3RFP0"/>
<dbReference type="PANTHER" id="PTHR30027">
    <property type="entry name" value="RIBOSOMAL RNA SMALL SUBUNIT METHYLTRANSFERASE E"/>
    <property type="match status" value="1"/>
</dbReference>
<evidence type="ECO:0000313" key="13">
    <source>
        <dbReference type="EMBL" id="HGE75712.1"/>
    </source>
</evidence>
<sequence length="225" mass="25786">MSENFFGFIDDGFAHFDEHEKAHIKVMRMIKGSKIRVMDGKGKLFEGTLIDKDRATIDGLIESTIPDRIKIHLILSPIRWERLRFAVEKASEFGVSTIVLTNFDRTTRKENESKIRKVSLVVRDAIKQSGTLYVPVVEEMENFKLPEGATKLILDQRGESTLRNSVNDHEEFVLAFGPEGGFTDREREFFNSLGFKMVKIWSRTLRVETAVVSAISIVRFLKCEI</sequence>
<keyword evidence="3 10" id="KW-0963">Cytoplasm</keyword>
<protein>
    <recommendedName>
        <fullName evidence="10">Ribosomal RNA small subunit methyltransferase E</fullName>
        <ecNumber evidence="10">2.1.1.193</ecNumber>
    </recommendedName>
</protein>
<comment type="function">
    <text evidence="8 10">Specifically methylates the N3 position of the uracil ring of uridine 1498 (m3U1498) in 16S rRNA. Acts on the fully assembled 30S ribosomal subunit.</text>
</comment>
<evidence type="ECO:0000259" key="12">
    <source>
        <dbReference type="Pfam" id="PF20260"/>
    </source>
</evidence>
<evidence type="ECO:0000256" key="9">
    <source>
        <dbReference type="ARBA" id="ARBA00047944"/>
    </source>
</evidence>
<dbReference type="Pfam" id="PF20260">
    <property type="entry name" value="PUA_4"/>
    <property type="match status" value="1"/>
</dbReference>
<name>A0A7V3RFP0_9BACT</name>
<dbReference type="GO" id="GO:0005737">
    <property type="term" value="C:cytoplasm"/>
    <property type="evidence" value="ECO:0007669"/>
    <property type="project" value="UniProtKB-SubCell"/>
</dbReference>
<dbReference type="Gene3D" id="2.40.240.20">
    <property type="entry name" value="Hypothetical PUA domain-like, domain 1"/>
    <property type="match status" value="1"/>
</dbReference>
<dbReference type="GO" id="GO:0070475">
    <property type="term" value="P:rRNA base methylation"/>
    <property type="evidence" value="ECO:0007669"/>
    <property type="project" value="TreeGrafter"/>
</dbReference>
<evidence type="ECO:0000259" key="11">
    <source>
        <dbReference type="Pfam" id="PF04452"/>
    </source>
</evidence>
<keyword evidence="5 10" id="KW-0489">Methyltransferase</keyword>
<dbReference type="CDD" id="cd18084">
    <property type="entry name" value="RsmE-like"/>
    <property type="match status" value="1"/>
</dbReference>
<dbReference type="InterPro" id="IPR006700">
    <property type="entry name" value="RsmE"/>
</dbReference>
<comment type="catalytic activity">
    <reaction evidence="9 10">
        <text>uridine(1498) in 16S rRNA + S-adenosyl-L-methionine = N(3)-methyluridine(1498) in 16S rRNA + S-adenosyl-L-homocysteine + H(+)</text>
        <dbReference type="Rhea" id="RHEA:42920"/>
        <dbReference type="Rhea" id="RHEA-COMP:10283"/>
        <dbReference type="Rhea" id="RHEA-COMP:10284"/>
        <dbReference type="ChEBI" id="CHEBI:15378"/>
        <dbReference type="ChEBI" id="CHEBI:57856"/>
        <dbReference type="ChEBI" id="CHEBI:59789"/>
        <dbReference type="ChEBI" id="CHEBI:65315"/>
        <dbReference type="ChEBI" id="CHEBI:74502"/>
        <dbReference type="EC" id="2.1.1.193"/>
    </reaction>
</comment>
<proteinExistence type="inferred from homology"/>
<keyword evidence="4 10" id="KW-0698">rRNA processing</keyword>
<accession>A0A7V3RFP0</accession>
<dbReference type="SUPFAM" id="SSF75217">
    <property type="entry name" value="alpha/beta knot"/>
    <property type="match status" value="1"/>
</dbReference>
<dbReference type="InterPro" id="IPR046886">
    <property type="entry name" value="RsmE_MTase_dom"/>
</dbReference>
<evidence type="ECO:0000256" key="3">
    <source>
        <dbReference type="ARBA" id="ARBA00022490"/>
    </source>
</evidence>
<dbReference type="PANTHER" id="PTHR30027:SF3">
    <property type="entry name" value="16S RRNA (URACIL(1498)-N(3))-METHYLTRANSFERASE"/>
    <property type="match status" value="1"/>
</dbReference>
<dbReference type="InterPro" id="IPR046887">
    <property type="entry name" value="RsmE_PUA-like"/>
</dbReference>
<comment type="similarity">
    <text evidence="2 10">Belongs to the RNA methyltransferase RsmE family.</text>
</comment>
<dbReference type="EC" id="2.1.1.193" evidence="10"/>
<evidence type="ECO:0000256" key="6">
    <source>
        <dbReference type="ARBA" id="ARBA00022679"/>
    </source>
</evidence>
<keyword evidence="6 10" id="KW-0808">Transferase</keyword>
<dbReference type="NCBIfam" id="TIGR00046">
    <property type="entry name" value="RsmE family RNA methyltransferase"/>
    <property type="match status" value="1"/>
</dbReference>
<feature type="domain" description="Ribosomal RNA small subunit methyltransferase E PUA-like" evidence="12">
    <location>
        <begin position="17"/>
        <end position="57"/>
    </location>
</feature>
<comment type="caution">
    <text evidence="13">The sequence shown here is derived from an EMBL/GenBank/DDBJ whole genome shotgun (WGS) entry which is preliminary data.</text>
</comment>
<reference evidence="13" key="1">
    <citation type="journal article" date="2020" name="mSystems">
        <title>Genome- and Community-Level Interaction Insights into Carbon Utilization and Element Cycling Functions of Hydrothermarchaeota in Hydrothermal Sediment.</title>
        <authorList>
            <person name="Zhou Z."/>
            <person name="Liu Y."/>
            <person name="Xu W."/>
            <person name="Pan J."/>
            <person name="Luo Z.H."/>
            <person name="Li M."/>
        </authorList>
    </citation>
    <scope>NUCLEOTIDE SEQUENCE [LARGE SCALE GENOMIC DNA]</scope>
    <source>
        <strain evidence="13">SpSt-966</strain>
    </source>
</reference>
<evidence type="ECO:0000256" key="8">
    <source>
        <dbReference type="ARBA" id="ARBA00025699"/>
    </source>
</evidence>
<dbReference type="Gene3D" id="3.40.1280.10">
    <property type="match status" value="1"/>
</dbReference>
<dbReference type="GO" id="GO:0070042">
    <property type="term" value="F:rRNA (uridine-N3-)-methyltransferase activity"/>
    <property type="evidence" value="ECO:0007669"/>
    <property type="project" value="TreeGrafter"/>
</dbReference>
<evidence type="ECO:0000256" key="1">
    <source>
        <dbReference type="ARBA" id="ARBA00004496"/>
    </source>
</evidence>
<evidence type="ECO:0000256" key="2">
    <source>
        <dbReference type="ARBA" id="ARBA00005528"/>
    </source>
</evidence>
<gene>
    <name evidence="13" type="ORF">ENX73_06260</name>
</gene>
<evidence type="ECO:0000256" key="10">
    <source>
        <dbReference type="PIRNR" id="PIRNR015601"/>
    </source>
</evidence>
<dbReference type="InterPro" id="IPR029028">
    <property type="entry name" value="Alpha/beta_knot_MTases"/>
</dbReference>
<comment type="subcellular location">
    <subcellularLocation>
        <location evidence="1 10">Cytoplasm</location>
    </subcellularLocation>
</comment>
<dbReference type="Pfam" id="PF04452">
    <property type="entry name" value="Methyltrans_RNA"/>
    <property type="match status" value="1"/>
</dbReference>
<dbReference type="PIRSF" id="PIRSF015601">
    <property type="entry name" value="MTase_slr0722"/>
    <property type="match status" value="1"/>
</dbReference>
<evidence type="ECO:0000256" key="7">
    <source>
        <dbReference type="ARBA" id="ARBA00022691"/>
    </source>
</evidence>
<organism evidence="13">
    <name type="scientific">Mesoaciditoga lauensis</name>
    <dbReference type="NCBI Taxonomy" id="1495039"/>
    <lineage>
        <taxon>Bacteria</taxon>
        <taxon>Thermotogati</taxon>
        <taxon>Thermotogota</taxon>
        <taxon>Thermotogae</taxon>
        <taxon>Mesoaciditogales</taxon>
        <taxon>Mesoaciditogaceae</taxon>
        <taxon>Mesoaciditoga</taxon>
    </lineage>
</organism>
<keyword evidence="7 10" id="KW-0949">S-adenosyl-L-methionine</keyword>